<dbReference type="AlphaFoldDB" id="A0A9D7K2E2"/>
<reference evidence="2" key="1">
    <citation type="submission" date="2020-10" db="EMBL/GenBank/DDBJ databases">
        <title>Connecting structure to function with the recovery of over 1000 high-quality activated sludge metagenome-assembled genomes encoding full-length rRNA genes using long-read sequencing.</title>
        <authorList>
            <person name="Singleton C.M."/>
            <person name="Petriglieri F."/>
            <person name="Kristensen J.M."/>
            <person name="Kirkegaard R.H."/>
            <person name="Michaelsen T.Y."/>
            <person name="Andersen M.H."/>
            <person name="Karst S.M."/>
            <person name="Dueholm M.S."/>
            <person name="Nielsen P.H."/>
            <person name="Albertsen M."/>
        </authorList>
    </citation>
    <scope>NUCLEOTIDE SEQUENCE</scope>
    <source>
        <strain evidence="2">Hirt_18-Q3-R61-65_BATAC.395</strain>
    </source>
</reference>
<evidence type="ECO:0000313" key="2">
    <source>
        <dbReference type="EMBL" id="MBK8523221.1"/>
    </source>
</evidence>
<evidence type="ECO:0000256" key="1">
    <source>
        <dbReference type="SAM" id="SignalP"/>
    </source>
</evidence>
<proteinExistence type="predicted"/>
<name>A0A9D7K2E2_9PROT</name>
<feature type="signal peptide" evidence="1">
    <location>
        <begin position="1"/>
        <end position="21"/>
    </location>
</feature>
<gene>
    <name evidence="2" type="ORF">IPL58_03295</name>
</gene>
<accession>A0A9D7K2E2</accession>
<organism evidence="2 3">
    <name type="scientific">Candidatus Proximibacter danicus</name>
    <dbReference type="NCBI Taxonomy" id="2954365"/>
    <lineage>
        <taxon>Bacteria</taxon>
        <taxon>Pseudomonadati</taxon>
        <taxon>Pseudomonadota</taxon>
        <taxon>Betaproteobacteria</taxon>
        <taxon>Candidatus Proximibacter</taxon>
    </lineage>
</organism>
<evidence type="ECO:0000313" key="3">
    <source>
        <dbReference type="Proteomes" id="UP000886689"/>
    </source>
</evidence>
<keyword evidence="1" id="KW-0732">Signal</keyword>
<dbReference type="Pfam" id="PF07027">
    <property type="entry name" value="DUF1318"/>
    <property type="match status" value="1"/>
</dbReference>
<dbReference type="InterPro" id="IPR008309">
    <property type="entry name" value="YdbL"/>
</dbReference>
<dbReference type="Proteomes" id="UP000886689">
    <property type="component" value="Unassembled WGS sequence"/>
</dbReference>
<protein>
    <submittedName>
        <fullName evidence="2">DUF1318 domain-containing protein</fullName>
    </submittedName>
</protein>
<comment type="caution">
    <text evidence="2">The sequence shown here is derived from an EMBL/GenBank/DDBJ whole genome shotgun (WGS) entry which is preliminary data.</text>
</comment>
<sequence>MKHLISALLLASLALSMPATAVPTADQINLDIGTPPVIAVKHQMAQRYSRLVKFYEPGVMGLGSDGMVKLRDTSRLNPTLLKIAEKLIDQENPDRNSLIYAVAESYGGKEAVPVVRELLVKRWKDQFKSGWWMEDEKGNWYQKP</sequence>
<feature type="chain" id="PRO_5038995752" evidence="1">
    <location>
        <begin position="22"/>
        <end position="144"/>
    </location>
</feature>
<dbReference type="EMBL" id="JADJUC010000002">
    <property type="protein sequence ID" value="MBK8523221.1"/>
    <property type="molecule type" value="Genomic_DNA"/>
</dbReference>